<evidence type="ECO:0000313" key="2">
    <source>
        <dbReference type="EMBL" id="OHT02529.1"/>
    </source>
</evidence>
<dbReference type="EMBL" id="MLAK01000863">
    <property type="protein sequence ID" value="OHT02529.1"/>
    <property type="molecule type" value="Genomic_DNA"/>
</dbReference>
<dbReference type="VEuPathDB" id="TrichDB:TRFO_30321"/>
<sequence length="1535" mass="174583">MDFARFNFLHGNDNYIKPAEGCFYYPEVDDVEMNFVPVSFYHLLESSYHFTDPYIAQSITPDRFDSNGQLDSLRMYLAAAGFIITDQRINFESHFDFANRLTDGQFNELVVDELNIPSLNPENMSYASDHLDKLFKKTNEIVENNTSNTFLLLFYTPAGFSVYWPPKIQLDSVVIGIVVSKTEIFQIKHNQQKIRLRIPSNLTMQAIKPPPPRTFCEFSLIHGTWQPSFKIDMLGAIPIDLSLNSKSSRDCCTVNFNFFAGSKMRILGLIGRFSDIVNLFTGKIKDTLDNIRINLNPYMFYLKNPESSVSYVILYLPSDYMPNHPQYKDVVQYAYTFMRRACTLTLFVPNIDGQPQQMVINNHIQGILKQANAAETFFFGSGKSQILCLRTRPYVQHMEFADLNDFLNWMKWISPQYEFDFSQLQHHVDENGVSFDPSTIFSLIQNENDKNERHFIDHALFGLYGNTMPEELAEIQINDTTEKININMLIDRAVLMTTDGKFARPERRCIVCQNRNRKLSDDDKKALHAETDIKNLCASCCIYKIKATSGSSSQDISAFNRLNNELASYKRRYDDSVSKLISCMTHNPTKPQQEVANFFIEWFFEYWTQYCLEADWESLKEGNYLGLDNFDQVQLDANMHIVNLNNCIEKISDKKLPSTKGKQYFEALAKITMYCAHKLDHEQIFNDFKSSLIEYNTKKRENRRPMEFSQYLAKCKARNQAPKKIPEDTSKIVFKSITATNRMTIDVIVNDDLNTIDFKHYTFHHVNASTDGKFSAEPLQGEKMAELIEQTCKMNIVNAWRVNNGVLVLTAIGNKLRLIFLPANFQGRFVDHYVYETDIADSKFCYAAFAPLTNILCIVSKVKTETQQIRRYIILVQVSLDLTSSVEIRRRPLECLLPLPKTFSEDKPDTIFDGFTINDTASKGVLGASIPGSSPIVSLGKNDENYSEQTENEPIFNEPSEHVLIEFDPMTLSMTTIRNISSRSANISVPVCPLHFHTNKTEDDTIIAVSPDTDLDHFHQIFIFSPENTQIARIKLNGLGDYINNRIGVANYDNQNILVFAHGNQPPTLQQAISNIPMFPNKTDMFYTNFDFASIPKFIAECNSHYGFSEIERAFFPTHMPYPVELVKFDVLDTNTKETDYLEYQNLISEIKVTMSEILPFENWSVPFRIHKKPSDNNMNNLFGRDNYDAVINFITRIMSLPQIFVPSITRAPTSVIKYLDSSISTEATRVMSQFPPLPLLRDTINRNSVTISLVDIGDNDGSGILSSVCGIPFTPSLNGSCRVGGNFAPLFKKGSPLFMTDGFTINNKSVKSFVNIIVAAFKADRPNIIVSNAVTIYCALSCSDLVIVNAGSDTELLLDVINMLIEVIDPLDDQNGRLFYRGEERIETSRRMAFITDLGAAPEAKLADIAGKISYSLTLSQSQFAKNILKGPNTFIPAEMSNFEIARAISNDHLIPIAEKVEKSHDCRTLDAYANIQKAAGYFSSLLSHIDMYMETGADDDNDSDVGSDDDECEEEEEETSNEEEDSNDNEEDD</sequence>
<evidence type="ECO:0000313" key="3">
    <source>
        <dbReference type="Proteomes" id="UP000179807"/>
    </source>
</evidence>
<proteinExistence type="predicted"/>
<organism evidence="2 3">
    <name type="scientific">Tritrichomonas foetus</name>
    <dbReference type="NCBI Taxonomy" id="1144522"/>
    <lineage>
        <taxon>Eukaryota</taxon>
        <taxon>Metamonada</taxon>
        <taxon>Parabasalia</taxon>
        <taxon>Tritrichomonadida</taxon>
        <taxon>Tritrichomonadidae</taxon>
        <taxon>Tritrichomonas</taxon>
    </lineage>
</organism>
<feature type="region of interest" description="Disordered" evidence="1">
    <location>
        <begin position="1496"/>
        <end position="1535"/>
    </location>
</feature>
<dbReference type="GeneID" id="94841988"/>
<dbReference type="Proteomes" id="UP000179807">
    <property type="component" value="Unassembled WGS sequence"/>
</dbReference>
<reference evidence="2" key="1">
    <citation type="submission" date="2016-10" db="EMBL/GenBank/DDBJ databases">
        <authorList>
            <person name="Benchimol M."/>
            <person name="Almeida L.G."/>
            <person name="Vasconcelos A.T."/>
            <person name="Perreira-Neves A."/>
            <person name="Rosa I.A."/>
            <person name="Tasca T."/>
            <person name="Bogo M.R."/>
            <person name="de Souza W."/>
        </authorList>
    </citation>
    <scope>NUCLEOTIDE SEQUENCE [LARGE SCALE GENOMIC DNA]</scope>
    <source>
        <strain evidence="2">K</strain>
    </source>
</reference>
<protein>
    <submittedName>
        <fullName evidence="2">Uncharacterized protein</fullName>
    </submittedName>
</protein>
<comment type="caution">
    <text evidence="2">The sequence shown here is derived from an EMBL/GenBank/DDBJ whole genome shotgun (WGS) entry which is preliminary data.</text>
</comment>
<gene>
    <name evidence="2" type="ORF">TRFO_30321</name>
</gene>
<evidence type="ECO:0000256" key="1">
    <source>
        <dbReference type="SAM" id="MobiDB-lite"/>
    </source>
</evidence>
<keyword evidence="3" id="KW-1185">Reference proteome</keyword>
<accession>A0A1J4JTS5</accession>
<dbReference type="OrthoDB" id="10686912at2759"/>
<dbReference type="RefSeq" id="XP_068355665.1">
    <property type="nucleotide sequence ID" value="XM_068507284.1"/>
</dbReference>
<name>A0A1J4JTS5_9EUKA</name>
<feature type="compositionally biased region" description="Acidic residues" evidence="1">
    <location>
        <begin position="1498"/>
        <end position="1535"/>
    </location>
</feature>